<evidence type="ECO:0000259" key="1">
    <source>
        <dbReference type="SMART" id="SM00834"/>
    </source>
</evidence>
<name>A0A0F9VD55_9ZZZZ</name>
<accession>A0A0F9VD55</accession>
<gene>
    <name evidence="2" type="ORF">LCGC14_0420750</name>
</gene>
<protein>
    <recommendedName>
        <fullName evidence="1">Putative regulatory protein FmdB zinc ribbon domain-containing protein</fullName>
    </recommendedName>
</protein>
<organism evidence="2">
    <name type="scientific">marine sediment metagenome</name>
    <dbReference type="NCBI Taxonomy" id="412755"/>
    <lineage>
        <taxon>unclassified sequences</taxon>
        <taxon>metagenomes</taxon>
        <taxon>ecological metagenomes</taxon>
    </lineage>
</organism>
<dbReference type="SMART" id="SM00834">
    <property type="entry name" value="CxxC_CXXC_SSSS"/>
    <property type="match status" value="1"/>
</dbReference>
<evidence type="ECO:0000313" key="2">
    <source>
        <dbReference type="EMBL" id="KKN71496.1"/>
    </source>
</evidence>
<dbReference type="Pfam" id="PF09723">
    <property type="entry name" value="Zn_ribbon_8"/>
    <property type="match status" value="1"/>
</dbReference>
<dbReference type="EMBL" id="LAZR01000383">
    <property type="protein sequence ID" value="KKN71496.1"/>
    <property type="molecule type" value="Genomic_DNA"/>
</dbReference>
<sequence length="72" mass="8233">MPLYEYYCHQCEEGFEVVRSHGDGADCPKCHSTAERRFSTFSFRFSNPFPVRGNIAGDGEGFTRKIISHKEV</sequence>
<dbReference type="InterPro" id="IPR013429">
    <property type="entry name" value="Regulatory_FmdB_Zinc_ribbon"/>
</dbReference>
<feature type="domain" description="Putative regulatory protein FmdB zinc ribbon" evidence="1">
    <location>
        <begin position="1"/>
        <end position="39"/>
    </location>
</feature>
<reference evidence="2" key="1">
    <citation type="journal article" date="2015" name="Nature">
        <title>Complex archaea that bridge the gap between prokaryotes and eukaryotes.</title>
        <authorList>
            <person name="Spang A."/>
            <person name="Saw J.H."/>
            <person name="Jorgensen S.L."/>
            <person name="Zaremba-Niedzwiedzka K."/>
            <person name="Martijn J."/>
            <person name="Lind A.E."/>
            <person name="van Eijk R."/>
            <person name="Schleper C."/>
            <person name="Guy L."/>
            <person name="Ettema T.J."/>
        </authorList>
    </citation>
    <scope>NUCLEOTIDE SEQUENCE</scope>
</reference>
<comment type="caution">
    <text evidence="2">The sequence shown here is derived from an EMBL/GenBank/DDBJ whole genome shotgun (WGS) entry which is preliminary data.</text>
</comment>
<dbReference type="AlphaFoldDB" id="A0A0F9VD55"/>
<proteinExistence type="predicted"/>
<dbReference type="NCBIfam" id="TIGR02605">
    <property type="entry name" value="CxxC_CxxC_SSSS"/>
    <property type="match status" value="1"/>
</dbReference>